<protein>
    <submittedName>
        <fullName evidence="2">Uncharacterized protein</fullName>
    </submittedName>
</protein>
<feature type="transmembrane region" description="Helical" evidence="1">
    <location>
        <begin position="52"/>
        <end position="72"/>
    </location>
</feature>
<keyword evidence="1" id="KW-1133">Transmembrane helix</keyword>
<dbReference type="AlphaFoldDB" id="A0A645C4N8"/>
<gene>
    <name evidence="2" type="ORF">SDC9_119706</name>
</gene>
<reference evidence="2" key="1">
    <citation type="submission" date="2019-08" db="EMBL/GenBank/DDBJ databases">
        <authorList>
            <person name="Kucharzyk K."/>
            <person name="Murdoch R.W."/>
            <person name="Higgins S."/>
            <person name="Loffler F."/>
        </authorList>
    </citation>
    <scope>NUCLEOTIDE SEQUENCE</scope>
</reference>
<comment type="caution">
    <text evidence="2">The sequence shown here is derived from an EMBL/GenBank/DDBJ whole genome shotgun (WGS) entry which is preliminary data.</text>
</comment>
<proteinExistence type="predicted"/>
<feature type="transmembrane region" description="Helical" evidence="1">
    <location>
        <begin position="20"/>
        <end position="40"/>
    </location>
</feature>
<accession>A0A645C4N8</accession>
<organism evidence="2">
    <name type="scientific">bioreactor metagenome</name>
    <dbReference type="NCBI Taxonomy" id="1076179"/>
    <lineage>
        <taxon>unclassified sequences</taxon>
        <taxon>metagenomes</taxon>
        <taxon>ecological metagenomes</taxon>
    </lineage>
</organism>
<keyword evidence="1" id="KW-0812">Transmembrane</keyword>
<evidence type="ECO:0000256" key="1">
    <source>
        <dbReference type="SAM" id="Phobius"/>
    </source>
</evidence>
<sequence>MGQHIAHIVIDAFLVIGRRYAAAILILVFGWSIGIILFARDTGSGNLAVQRIIFFIMVNHTGALAVGPRLVLFRLRDHFVIVQRHRCHGRYPVGAIPAGE</sequence>
<keyword evidence="1" id="KW-0472">Membrane</keyword>
<evidence type="ECO:0000313" key="2">
    <source>
        <dbReference type="EMBL" id="MPM72730.1"/>
    </source>
</evidence>
<dbReference type="EMBL" id="VSSQ01024921">
    <property type="protein sequence ID" value="MPM72730.1"/>
    <property type="molecule type" value="Genomic_DNA"/>
</dbReference>
<name>A0A645C4N8_9ZZZZ</name>